<dbReference type="Pfam" id="PF25465">
    <property type="entry name" value="Beta-prop_At4g14310"/>
    <property type="match status" value="1"/>
</dbReference>
<reference evidence="2 3" key="1">
    <citation type="submission" date="2020-08" db="EMBL/GenBank/DDBJ databases">
        <title>Plant Genome Project.</title>
        <authorList>
            <person name="Zhang R.-G."/>
        </authorList>
    </citation>
    <scope>NUCLEOTIDE SEQUENCE [LARGE SCALE GENOMIC DNA]</scope>
    <source>
        <tissue evidence="2">Rhizome</tissue>
    </source>
</reference>
<dbReference type="PANTHER" id="PTHR35492:SF1">
    <property type="entry name" value="TRANSDUCIN_WD40 REPEAT-LIKE SUPERFAMILY PROTEIN"/>
    <property type="match status" value="1"/>
</dbReference>
<evidence type="ECO:0000313" key="3">
    <source>
        <dbReference type="Proteomes" id="UP000734854"/>
    </source>
</evidence>
<dbReference type="InterPro" id="IPR045289">
    <property type="entry name" value="At4g14310-like"/>
</dbReference>
<protein>
    <recommendedName>
        <fullName evidence="1">At4g14310 8-bladed propeller domain-containing protein</fullName>
    </recommendedName>
</protein>
<keyword evidence="3" id="KW-1185">Reference proteome</keyword>
<dbReference type="AlphaFoldDB" id="A0A8J5H8Q1"/>
<sequence length="341" mass="37105">MKERLHSNNPDDSKLVLSDIQSRICGIEKVIADAVRGTTSKQGSSKVMKANCQDKNKFVSGHNDPISIPSYTVGELKKEVVEARFFLHDKLQRDVISSGILEGHSSDRSDSYFEDESLGSIDENSIAVKFLASLDLEQGEPRNNVVTLASEHATVQATGFGESTSAAVYALKKMLCEIGQKALTGGWFVSEEAVLLAHHNGSCSAGNATESGFCSWDYYTRDIQAFCMEDTTNSSPLPCSSMMPLGSLSNAGLRRSNSCATSTVEQQQWWYKSCALSYSLLLPALCNGEVEERRLAGTEAISLWDVNSRNPQSLLSVASAGKRIYSLNSEFIRDGGQDPSD</sequence>
<evidence type="ECO:0000259" key="1">
    <source>
        <dbReference type="Pfam" id="PF25465"/>
    </source>
</evidence>
<dbReference type="PANTHER" id="PTHR35492">
    <property type="entry name" value="TRANSDUCIN/WD40 REPEAT-LIKE SUPERFAMILY PROTEIN"/>
    <property type="match status" value="1"/>
</dbReference>
<comment type="caution">
    <text evidence="2">The sequence shown here is derived from an EMBL/GenBank/DDBJ whole genome shotgun (WGS) entry which is preliminary data.</text>
</comment>
<gene>
    <name evidence="2" type="ORF">ZIOFF_029923</name>
</gene>
<organism evidence="2 3">
    <name type="scientific">Zingiber officinale</name>
    <name type="common">Ginger</name>
    <name type="synonym">Amomum zingiber</name>
    <dbReference type="NCBI Taxonomy" id="94328"/>
    <lineage>
        <taxon>Eukaryota</taxon>
        <taxon>Viridiplantae</taxon>
        <taxon>Streptophyta</taxon>
        <taxon>Embryophyta</taxon>
        <taxon>Tracheophyta</taxon>
        <taxon>Spermatophyta</taxon>
        <taxon>Magnoliopsida</taxon>
        <taxon>Liliopsida</taxon>
        <taxon>Zingiberales</taxon>
        <taxon>Zingiberaceae</taxon>
        <taxon>Zingiber</taxon>
    </lineage>
</organism>
<dbReference type="EMBL" id="JACMSC010000008">
    <property type="protein sequence ID" value="KAG6511845.1"/>
    <property type="molecule type" value="Genomic_DNA"/>
</dbReference>
<dbReference type="InterPro" id="IPR057442">
    <property type="entry name" value="Beta-prop_At4g14310"/>
</dbReference>
<feature type="domain" description="At4g14310 8-bladed propeller" evidence="1">
    <location>
        <begin position="295"/>
        <end position="328"/>
    </location>
</feature>
<proteinExistence type="predicted"/>
<name>A0A8J5H8Q1_ZINOF</name>
<dbReference type="Proteomes" id="UP000734854">
    <property type="component" value="Unassembled WGS sequence"/>
</dbReference>
<evidence type="ECO:0000313" key="2">
    <source>
        <dbReference type="EMBL" id="KAG6511845.1"/>
    </source>
</evidence>
<accession>A0A8J5H8Q1</accession>